<sequence>MDINIHQSDLHQATNNQEQWSTVQDLEDAIRQMERAGLKDEVERRKWRSAMRDLSILLQYRYEFTDDPHDLERAIEIADAVLDCSTAAEPDEACWLHHLTGHMIRRFGRAPDSEALRTKAIRFAEWCMASTSSSHPHQFAHRLLLVEVRDRHCASTTDSAIINQAIDNVEAARSIMSADYGASSGLLSVLRRLYRCRFENNLDTKDIDSLVGTTRLLAEMADIDDPRRSCMFHYLAKDLYDHFKHSRNLAKLNEAVAEMRFAVSVTPADHDHWVDHLMAQGQFLDRRFQETNQLEDINEAIEIAERVIEATPEEDPERGK</sequence>
<dbReference type="Proteomes" id="UP001583177">
    <property type="component" value="Unassembled WGS sequence"/>
</dbReference>
<protein>
    <submittedName>
        <fullName evidence="1">Uncharacterized protein</fullName>
    </submittedName>
</protein>
<name>A0ABR3X8G5_9PEZI</name>
<proteinExistence type="predicted"/>
<comment type="caution">
    <text evidence="1">The sequence shown here is derived from an EMBL/GenBank/DDBJ whole genome shotgun (WGS) entry which is preliminary data.</text>
</comment>
<dbReference type="EMBL" id="JAWRVE010000031">
    <property type="protein sequence ID" value="KAL1871894.1"/>
    <property type="molecule type" value="Genomic_DNA"/>
</dbReference>
<gene>
    <name evidence="1" type="ORF">Daus18300_004528</name>
</gene>
<reference evidence="1 2" key="1">
    <citation type="journal article" date="2024" name="IMA Fungus">
        <title>IMA Genome - F19 : A genome assembly and annotation guide to empower mycologists, including annotated draft genome sequences of Ceratocystis pirilliformis, Diaporthe australafricana, Fusarium ophioides, Paecilomyces lecythidis, and Sporothrix stenoceras.</title>
        <authorList>
            <person name="Aylward J."/>
            <person name="Wilson A.M."/>
            <person name="Visagie C.M."/>
            <person name="Spraker J."/>
            <person name="Barnes I."/>
            <person name="Buitendag C."/>
            <person name="Ceriani C."/>
            <person name="Del Mar Angel L."/>
            <person name="du Plessis D."/>
            <person name="Fuchs T."/>
            <person name="Gasser K."/>
            <person name="Kramer D."/>
            <person name="Li W."/>
            <person name="Munsamy K."/>
            <person name="Piso A."/>
            <person name="Price J.L."/>
            <person name="Sonnekus B."/>
            <person name="Thomas C."/>
            <person name="van der Nest A."/>
            <person name="van Dijk A."/>
            <person name="van Heerden A."/>
            <person name="van Vuuren N."/>
            <person name="Yilmaz N."/>
            <person name="Duong T.A."/>
            <person name="van der Merwe N.A."/>
            <person name="Wingfield M.J."/>
            <person name="Wingfield B.D."/>
        </authorList>
    </citation>
    <scope>NUCLEOTIDE SEQUENCE [LARGE SCALE GENOMIC DNA]</scope>
    <source>
        <strain evidence="1 2">CMW 18300</strain>
    </source>
</reference>
<keyword evidence="2" id="KW-1185">Reference proteome</keyword>
<accession>A0ABR3X8G5</accession>
<organism evidence="1 2">
    <name type="scientific">Diaporthe australafricana</name>
    <dbReference type="NCBI Taxonomy" id="127596"/>
    <lineage>
        <taxon>Eukaryota</taxon>
        <taxon>Fungi</taxon>
        <taxon>Dikarya</taxon>
        <taxon>Ascomycota</taxon>
        <taxon>Pezizomycotina</taxon>
        <taxon>Sordariomycetes</taxon>
        <taxon>Sordariomycetidae</taxon>
        <taxon>Diaporthales</taxon>
        <taxon>Diaporthaceae</taxon>
        <taxon>Diaporthe</taxon>
    </lineage>
</organism>
<evidence type="ECO:0000313" key="2">
    <source>
        <dbReference type="Proteomes" id="UP001583177"/>
    </source>
</evidence>
<evidence type="ECO:0000313" key="1">
    <source>
        <dbReference type="EMBL" id="KAL1871894.1"/>
    </source>
</evidence>